<evidence type="ECO:0000313" key="2">
    <source>
        <dbReference type="EMBL" id="KFF19491.1"/>
    </source>
</evidence>
<keyword evidence="1" id="KW-0732">Signal</keyword>
<evidence type="ECO:0000313" key="3">
    <source>
        <dbReference type="EMBL" id="OXA96376.1"/>
    </source>
</evidence>
<gene>
    <name evidence="3" type="ORF">B0A62_03680</name>
    <name evidence="2" type="ORF">IW20_03140</name>
</gene>
<sequence length="176" mass="20316">MKTTVTSLLFIASLFMSTTIFAQSTMKEYKAGHTFNISLPDYMSKTADLNSSAAIQYKNVVKDIYGVVIFDTKEELKLLEMNYTSTNEFYEDFIKDFLKDEEKRSVSAPKSTKKGDISFIEVEATYFDKEINNTIYYLIGVVETKTAFYKVLSWASIDNKDKYKADFQKILYSIKE</sequence>
<dbReference type="EMBL" id="JPRM01000003">
    <property type="protein sequence ID" value="KFF19491.1"/>
    <property type="molecule type" value="Genomic_DNA"/>
</dbReference>
<feature type="chain" id="PRO_5001803186" description="PsbP C-terminal domain-containing protein" evidence="1">
    <location>
        <begin position="23"/>
        <end position="176"/>
    </location>
</feature>
<dbReference type="RefSeq" id="WP_035618582.1">
    <property type="nucleotide sequence ID" value="NZ_JBEWQG010000008.1"/>
</dbReference>
<proteinExistence type="predicted"/>
<dbReference type="AlphaFoldDB" id="A0A086AS27"/>
<feature type="signal peptide" evidence="1">
    <location>
        <begin position="1"/>
        <end position="22"/>
    </location>
</feature>
<reference evidence="2 4" key="1">
    <citation type="submission" date="2014-07" db="EMBL/GenBank/DDBJ databases">
        <title>Genome of Flavobacterium hydatis DSM 2063.</title>
        <authorList>
            <person name="Pipes S.E."/>
            <person name="Stropko S.J."/>
            <person name="Newman J.D."/>
        </authorList>
    </citation>
    <scope>NUCLEOTIDE SEQUENCE [LARGE SCALE GENOMIC DNA]</scope>
    <source>
        <strain evidence="2 4">DSM 2063</strain>
    </source>
</reference>
<evidence type="ECO:0000256" key="1">
    <source>
        <dbReference type="SAM" id="SignalP"/>
    </source>
</evidence>
<dbReference type="EMBL" id="MUGY01000004">
    <property type="protein sequence ID" value="OXA96376.1"/>
    <property type="molecule type" value="Genomic_DNA"/>
</dbReference>
<name>A0A086AS27_FLAHY</name>
<dbReference type="Proteomes" id="UP000198424">
    <property type="component" value="Unassembled WGS sequence"/>
</dbReference>
<protein>
    <recommendedName>
        <fullName evidence="6">PsbP C-terminal domain-containing protein</fullName>
    </recommendedName>
</protein>
<organism evidence="2 4">
    <name type="scientific">Flavobacterium hydatis</name>
    <name type="common">Cytophaga aquatilis</name>
    <dbReference type="NCBI Taxonomy" id="991"/>
    <lineage>
        <taxon>Bacteria</taxon>
        <taxon>Pseudomonadati</taxon>
        <taxon>Bacteroidota</taxon>
        <taxon>Flavobacteriia</taxon>
        <taxon>Flavobacteriales</taxon>
        <taxon>Flavobacteriaceae</taxon>
        <taxon>Flavobacterium</taxon>
    </lineage>
</organism>
<comment type="caution">
    <text evidence="2">The sequence shown here is derived from an EMBL/GenBank/DDBJ whole genome shotgun (WGS) entry which is preliminary data.</text>
</comment>
<dbReference type="eggNOG" id="ENOG50339YY">
    <property type="taxonomic scope" value="Bacteria"/>
</dbReference>
<reference evidence="3 5" key="2">
    <citation type="submission" date="2016-11" db="EMBL/GenBank/DDBJ databases">
        <title>Whole genomes of Flavobacteriaceae.</title>
        <authorList>
            <person name="Stine C."/>
            <person name="Li C."/>
            <person name="Tadesse D."/>
        </authorList>
    </citation>
    <scope>NUCLEOTIDE SEQUENCE [LARGE SCALE GENOMIC DNA]</scope>
    <source>
        <strain evidence="3 5">ATCC 29551</strain>
    </source>
</reference>
<dbReference type="STRING" id="991.IW20_03140"/>
<keyword evidence="5" id="KW-1185">Reference proteome</keyword>
<dbReference type="OrthoDB" id="852305at2"/>
<evidence type="ECO:0000313" key="5">
    <source>
        <dbReference type="Proteomes" id="UP000198424"/>
    </source>
</evidence>
<dbReference type="Proteomes" id="UP000028712">
    <property type="component" value="Unassembled WGS sequence"/>
</dbReference>
<accession>A0A086AS27</accession>
<evidence type="ECO:0000313" key="4">
    <source>
        <dbReference type="Proteomes" id="UP000028712"/>
    </source>
</evidence>
<evidence type="ECO:0008006" key="6">
    <source>
        <dbReference type="Google" id="ProtNLM"/>
    </source>
</evidence>